<dbReference type="InterPro" id="IPR028082">
    <property type="entry name" value="Peripla_BP_I"/>
</dbReference>
<dbReference type="InterPro" id="IPR046335">
    <property type="entry name" value="LacI/GalR-like_sensor"/>
</dbReference>
<dbReference type="AlphaFoldDB" id="A0A844FXY6"/>
<keyword evidence="6" id="KW-1185">Reference proteome</keyword>
<dbReference type="InterPro" id="IPR009057">
    <property type="entry name" value="Homeodomain-like_sf"/>
</dbReference>
<dbReference type="InterPro" id="IPR018062">
    <property type="entry name" value="HTH_AraC-typ_CS"/>
</dbReference>
<dbReference type="Gene3D" id="3.40.50.2300">
    <property type="match status" value="2"/>
</dbReference>
<dbReference type="Pfam" id="PF13377">
    <property type="entry name" value="Peripla_BP_3"/>
    <property type="match status" value="1"/>
</dbReference>
<evidence type="ECO:0000313" key="6">
    <source>
        <dbReference type="Proteomes" id="UP000435649"/>
    </source>
</evidence>
<dbReference type="GO" id="GO:0003700">
    <property type="term" value="F:DNA-binding transcription factor activity"/>
    <property type="evidence" value="ECO:0007669"/>
    <property type="project" value="InterPro"/>
</dbReference>
<organism evidence="5 6">
    <name type="scientific">Victivallis lenta</name>
    <dbReference type="NCBI Taxonomy" id="2606640"/>
    <lineage>
        <taxon>Bacteria</taxon>
        <taxon>Pseudomonadati</taxon>
        <taxon>Lentisphaerota</taxon>
        <taxon>Lentisphaeria</taxon>
        <taxon>Victivallales</taxon>
        <taxon>Victivallaceae</taxon>
        <taxon>Victivallis</taxon>
    </lineage>
</organism>
<dbReference type="SMART" id="SM00342">
    <property type="entry name" value="HTH_ARAC"/>
    <property type="match status" value="1"/>
</dbReference>
<comment type="caution">
    <text evidence="5">The sequence shown here is derived from an EMBL/GenBank/DDBJ whole genome shotgun (WGS) entry which is preliminary data.</text>
</comment>
<dbReference type="InterPro" id="IPR018060">
    <property type="entry name" value="HTH_AraC"/>
</dbReference>
<sequence length="370" mass="41401">MNSSRKTVLYAKNFYLQQELRGIMDFARGHGWQLEIPQMYGLPGHVRNWRGAGLLTDTGYYTEKLHSEGVKIVGLSLDPKLVRNSDAIVGPDNRRIGEAVAEYYLARGYRNFAACEDVYGRDDAFAARVEREGFRAERIALPRYFRSPQALKRMAERLAQLPAPCALFCNNDWESVSALNAADLAGIPVPDGIAVVGVGNEELICTTSSPPLSSIETRLYLRGLRAAEELDRVMEGAPPRDEPILVEPGQVVERASSDFFAVGDRQLRKMLEYLRKHAASPVQVAGLARRFRMSESKIYRLFRSGIGLSPKEFLTDVRLNLARTRLVDSDDTIVTVAAECGFPSPGALFELFRARCGQTPADWREANRWK</sequence>
<dbReference type="Proteomes" id="UP000435649">
    <property type="component" value="Unassembled WGS sequence"/>
</dbReference>
<protein>
    <submittedName>
        <fullName evidence="5">Helix-turn-helix domain-containing protein</fullName>
    </submittedName>
</protein>
<dbReference type="SUPFAM" id="SSF53822">
    <property type="entry name" value="Periplasmic binding protein-like I"/>
    <property type="match status" value="1"/>
</dbReference>
<evidence type="ECO:0000256" key="3">
    <source>
        <dbReference type="ARBA" id="ARBA00023163"/>
    </source>
</evidence>
<dbReference type="InterPro" id="IPR050204">
    <property type="entry name" value="AraC_XylS_family_regulators"/>
</dbReference>
<dbReference type="PANTHER" id="PTHR46796">
    <property type="entry name" value="HTH-TYPE TRANSCRIPTIONAL ACTIVATOR RHAS-RELATED"/>
    <property type="match status" value="1"/>
</dbReference>
<reference evidence="5 6" key="1">
    <citation type="submission" date="2019-08" db="EMBL/GenBank/DDBJ databases">
        <title>In-depth cultivation of the pig gut microbiome towards novel bacterial diversity and tailored functional studies.</title>
        <authorList>
            <person name="Wylensek D."/>
            <person name="Hitch T.C.A."/>
            <person name="Clavel T."/>
        </authorList>
    </citation>
    <scope>NUCLEOTIDE SEQUENCE [LARGE SCALE GENOMIC DNA]</scope>
    <source>
        <strain evidence="5 6">BBE-744-WT-12</strain>
    </source>
</reference>
<gene>
    <name evidence="5" type="ORF">FYJ85_00490</name>
</gene>
<evidence type="ECO:0000256" key="2">
    <source>
        <dbReference type="ARBA" id="ARBA00023125"/>
    </source>
</evidence>
<keyword evidence="2" id="KW-0238">DNA-binding</keyword>
<proteinExistence type="predicted"/>
<evidence type="ECO:0000259" key="4">
    <source>
        <dbReference type="PROSITE" id="PS01124"/>
    </source>
</evidence>
<keyword evidence="3" id="KW-0804">Transcription</keyword>
<evidence type="ECO:0000256" key="1">
    <source>
        <dbReference type="ARBA" id="ARBA00023015"/>
    </source>
</evidence>
<keyword evidence="1" id="KW-0805">Transcription regulation</keyword>
<name>A0A844FXY6_9BACT</name>
<accession>A0A844FXY6</accession>
<dbReference type="Gene3D" id="1.10.10.60">
    <property type="entry name" value="Homeodomain-like"/>
    <property type="match status" value="1"/>
</dbReference>
<dbReference type="GO" id="GO:0043565">
    <property type="term" value="F:sequence-specific DNA binding"/>
    <property type="evidence" value="ECO:0007669"/>
    <property type="project" value="InterPro"/>
</dbReference>
<dbReference type="PROSITE" id="PS00041">
    <property type="entry name" value="HTH_ARAC_FAMILY_1"/>
    <property type="match status" value="1"/>
</dbReference>
<dbReference type="PROSITE" id="PS01124">
    <property type="entry name" value="HTH_ARAC_FAMILY_2"/>
    <property type="match status" value="1"/>
</dbReference>
<dbReference type="Pfam" id="PF12833">
    <property type="entry name" value="HTH_18"/>
    <property type="match status" value="1"/>
</dbReference>
<evidence type="ECO:0000313" key="5">
    <source>
        <dbReference type="EMBL" id="MST95525.1"/>
    </source>
</evidence>
<dbReference type="EMBL" id="VUNS01000001">
    <property type="protein sequence ID" value="MST95525.1"/>
    <property type="molecule type" value="Genomic_DNA"/>
</dbReference>
<dbReference type="SUPFAM" id="SSF46689">
    <property type="entry name" value="Homeodomain-like"/>
    <property type="match status" value="2"/>
</dbReference>
<dbReference type="RefSeq" id="WP_106053079.1">
    <property type="nucleotide sequence ID" value="NZ_VUNS01000001.1"/>
</dbReference>
<feature type="domain" description="HTH araC/xylS-type" evidence="4">
    <location>
        <begin position="268"/>
        <end position="366"/>
    </location>
</feature>